<accession>A0A5D2GUR9</accession>
<feature type="region of interest" description="Disordered" evidence="6">
    <location>
        <begin position="80"/>
        <end position="103"/>
    </location>
</feature>
<evidence type="ECO:0000256" key="5">
    <source>
        <dbReference type="ARBA" id="ARBA00023274"/>
    </source>
</evidence>
<evidence type="ECO:0000313" key="8">
    <source>
        <dbReference type="Proteomes" id="UP000323506"/>
    </source>
</evidence>
<comment type="subunit">
    <text evidence="3">P1 and P2 exist as dimers at the large ribosomal subunit.</text>
</comment>
<dbReference type="FunFam" id="1.10.10.1410:FF:000002">
    <property type="entry name" value="60S acidic ribosomal protein P2"/>
    <property type="match status" value="1"/>
</dbReference>
<dbReference type="AlphaFoldDB" id="A0A5D2GUR9"/>
<dbReference type="Gene3D" id="1.10.10.1410">
    <property type="match status" value="1"/>
</dbReference>
<keyword evidence="8" id="KW-1185">Reference proteome</keyword>
<evidence type="ECO:0000256" key="1">
    <source>
        <dbReference type="ARBA" id="ARBA00003362"/>
    </source>
</evidence>
<evidence type="ECO:0008006" key="9">
    <source>
        <dbReference type="Google" id="ProtNLM"/>
    </source>
</evidence>
<proteinExistence type="inferred from homology"/>
<organism evidence="7 8">
    <name type="scientific">Gossypium darwinii</name>
    <name type="common">Darwin's cotton</name>
    <name type="synonym">Gossypium barbadense var. darwinii</name>
    <dbReference type="NCBI Taxonomy" id="34276"/>
    <lineage>
        <taxon>Eukaryota</taxon>
        <taxon>Viridiplantae</taxon>
        <taxon>Streptophyta</taxon>
        <taxon>Embryophyta</taxon>
        <taxon>Tracheophyta</taxon>
        <taxon>Spermatophyta</taxon>
        <taxon>Magnoliopsida</taxon>
        <taxon>eudicotyledons</taxon>
        <taxon>Gunneridae</taxon>
        <taxon>Pentapetalae</taxon>
        <taxon>rosids</taxon>
        <taxon>malvids</taxon>
        <taxon>Malvales</taxon>
        <taxon>Malvaceae</taxon>
        <taxon>Malvoideae</taxon>
        <taxon>Gossypium</taxon>
    </lineage>
</organism>
<dbReference type="InterPro" id="IPR038716">
    <property type="entry name" value="P1/P2_N_sf"/>
</dbReference>
<protein>
    <recommendedName>
        <fullName evidence="9">60S acidic ribosomal protein P2</fullName>
    </recommendedName>
</protein>
<dbReference type="InterPro" id="IPR027534">
    <property type="entry name" value="Ribosomal_P1/P2"/>
</dbReference>
<evidence type="ECO:0000313" key="7">
    <source>
        <dbReference type="EMBL" id="TYH21955.1"/>
    </source>
</evidence>
<evidence type="ECO:0000256" key="2">
    <source>
        <dbReference type="ARBA" id="ARBA00005436"/>
    </source>
</evidence>
<dbReference type="EMBL" id="CM017691">
    <property type="protein sequence ID" value="TYH21955.1"/>
    <property type="molecule type" value="Genomic_DNA"/>
</dbReference>
<dbReference type="GO" id="GO:0003735">
    <property type="term" value="F:structural constituent of ribosome"/>
    <property type="evidence" value="ECO:0007669"/>
    <property type="project" value="InterPro"/>
</dbReference>
<comment type="function">
    <text evidence="1">Plays an important role in the elongation step of protein synthesis.</text>
</comment>
<comment type="similarity">
    <text evidence="2">Belongs to the eukaryotic ribosomal protein P1/P2 family.</text>
</comment>
<dbReference type="PANTHER" id="PTHR21141">
    <property type="entry name" value="60S ACIDIC RIBOSOMAL PROTEIN FAMILY MEMBER"/>
    <property type="match status" value="1"/>
</dbReference>
<reference evidence="7 8" key="1">
    <citation type="submission" date="2019-06" db="EMBL/GenBank/DDBJ databases">
        <title>WGS assembly of Gossypium darwinii.</title>
        <authorList>
            <person name="Chen Z.J."/>
            <person name="Sreedasyam A."/>
            <person name="Ando A."/>
            <person name="Song Q."/>
            <person name="De L."/>
            <person name="Hulse-Kemp A."/>
            <person name="Ding M."/>
            <person name="Ye W."/>
            <person name="Kirkbride R."/>
            <person name="Jenkins J."/>
            <person name="Plott C."/>
            <person name="Lovell J."/>
            <person name="Lin Y.-M."/>
            <person name="Vaughn R."/>
            <person name="Liu B."/>
            <person name="Li W."/>
            <person name="Simpson S."/>
            <person name="Scheffler B."/>
            <person name="Saski C."/>
            <person name="Grover C."/>
            <person name="Hu G."/>
            <person name="Conover J."/>
            <person name="Carlson J."/>
            <person name="Shu S."/>
            <person name="Boston L."/>
            <person name="Williams M."/>
            <person name="Peterson D."/>
            <person name="Mcgee K."/>
            <person name="Jones D."/>
            <person name="Wendel J."/>
            <person name="Stelly D."/>
            <person name="Grimwood J."/>
            <person name="Schmutz J."/>
        </authorList>
    </citation>
    <scope>NUCLEOTIDE SEQUENCE [LARGE SCALE GENOMIC DNA]</scope>
    <source>
        <strain evidence="7">1808015.09</strain>
    </source>
</reference>
<dbReference type="Pfam" id="PF00428">
    <property type="entry name" value="Ribosomal_60s"/>
    <property type="match status" value="1"/>
</dbReference>
<dbReference type="HAMAP" id="MF_01478">
    <property type="entry name" value="Ribosomal_L12_arch"/>
    <property type="match status" value="1"/>
</dbReference>
<evidence type="ECO:0000256" key="6">
    <source>
        <dbReference type="SAM" id="MobiDB-lite"/>
    </source>
</evidence>
<dbReference type="GO" id="GO:0002182">
    <property type="term" value="P:cytoplasmic translational elongation"/>
    <property type="evidence" value="ECO:0007669"/>
    <property type="project" value="InterPro"/>
</dbReference>
<dbReference type="Proteomes" id="UP000323506">
    <property type="component" value="Chromosome A04"/>
</dbReference>
<feature type="compositionally biased region" description="Low complexity" evidence="6">
    <location>
        <begin position="80"/>
        <end position="89"/>
    </location>
</feature>
<keyword evidence="4" id="KW-0689">Ribosomal protein</keyword>
<dbReference type="InterPro" id="IPR044076">
    <property type="entry name" value="Ribosomal_P2"/>
</dbReference>
<dbReference type="PANTHER" id="PTHR21141:SF5">
    <property type="entry name" value="LARGE RIBOSOMAL SUBUNIT PROTEIN P2"/>
    <property type="match status" value="1"/>
</dbReference>
<keyword evidence="5" id="KW-0687">Ribonucleoprotein</keyword>
<dbReference type="CDD" id="cd05833">
    <property type="entry name" value="Ribosomal_P2"/>
    <property type="match status" value="1"/>
</dbReference>
<gene>
    <name evidence="7" type="ORF">ES288_A04G087600v1</name>
</gene>
<feature type="compositionally biased region" description="Basic and acidic residues" evidence="6">
    <location>
        <begin position="90"/>
        <end position="103"/>
    </location>
</feature>
<evidence type="ECO:0000256" key="4">
    <source>
        <dbReference type="ARBA" id="ARBA00022980"/>
    </source>
</evidence>
<sequence length="124" mass="12760">MKVVAAYFLAVLGSKTNPSAADIKKILASIGAEADDDKIQLLLSEMKGKDVTEIIASGREKLASVPCGGGGVVAAAPGASAAAGTPAAAEAKKEEKVEEKAESSDDVITTSHIVFPYLLQYIRI</sequence>
<name>A0A5D2GUR9_GOSDA</name>
<evidence type="ECO:0000256" key="3">
    <source>
        <dbReference type="ARBA" id="ARBA00011266"/>
    </source>
</evidence>
<dbReference type="GO" id="GO:0022625">
    <property type="term" value="C:cytosolic large ribosomal subunit"/>
    <property type="evidence" value="ECO:0007669"/>
    <property type="project" value="InterPro"/>
</dbReference>